<proteinExistence type="predicted"/>
<dbReference type="InterPro" id="IPR014710">
    <property type="entry name" value="RmlC-like_jellyroll"/>
</dbReference>
<dbReference type="RefSeq" id="WP_235443216.1">
    <property type="nucleotide sequence ID" value="NZ_LHCF01000008.1"/>
</dbReference>
<protein>
    <submittedName>
        <fullName evidence="2">Transcriptional regulator</fullName>
    </submittedName>
</protein>
<name>A0A0M1N065_9MOLU</name>
<dbReference type="AlphaFoldDB" id="A0A0M1N065"/>
<dbReference type="InterPro" id="IPR011051">
    <property type="entry name" value="RmlC_Cupin_sf"/>
</dbReference>
<evidence type="ECO:0000313" key="3">
    <source>
        <dbReference type="Proteomes" id="UP000037386"/>
    </source>
</evidence>
<dbReference type="STRING" id="479893.CPX_001592"/>
<evidence type="ECO:0000313" key="2">
    <source>
        <dbReference type="EMBL" id="KOR75420.1"/>
    </source>
</evidence>
<dbReference type="InterPro" id="IPR013096">
    <property type="entry name" value="Cupin_2"/>
</dbReference>
<gene>
    <name evidence="2" type="ORF">CPX_001592</name>
</gene>
<feature type="domain" description="Cupin type-2" evidence="1">
    <location>
        <begin position="9"/>
        <end position="58"/>
    </location>
</feature>
<evidence type="ECO:0000259" key="1">
    <source>
        <dbReference type="Pfam" id="PF07883"/>
    </source>
</evidence>
<dbReference type="CDD" id="cd02209">
    <property type="entry name" value="cupin_XRE_C"/>
    <property type="match status" value="1"/>
</dbReference>
<dbReference type="Pfam" id="PF07883">
    <property type="entry name" value="Cupin_2"/>
    <property type="match status" value="1"/>
</dbReference>
<dbReference type="Proteomes" id="UP000037386">
    <property type="component" value="Unassembled WGS sequence"/>
</dbReference>
<dbReference type="SUPFAM" id="SSF51182">
    <property type="entry name" value="RmlC-like cupins"/>
    <property type="match status" value="1"/>
</dbReference>
<reference evidence="3" key="1">
    <citation type="submission" date="2015-05" db="EMBL/GenBank/DDBJ databases">
        <title>Draft genome sequence of 'Candidatus Phytoplasma Pruni' strain CX, a plant pathogenic bacterium.</title>
        <authorList>
            <person name="Lee I.-M."/>
            <person name="Bottner-Parker K.D."/>
            <person name="Shao J."/>
            <person name="Gundersen-Rindal D.E."/>
            <person name="Zhao Y."/>
            <person name="Davis R.E."/>
        </authorList>
    </citation>
    <scope>NUCLEOTIDE SEQUENCE [LARGE SCALE GENOMIC DNA]</scope>
    <source>
        <strain evidence="3">CX</strain>
    </source>
</reference>
<comment type="caution">
    <text evidence="2">The sequence shown here is derived from an EMBL/GenBank/DDBJ whole genome shotgun (WGS) entry which is preliminary data.</text>
</comment>
<accession>A0A0M1N065</accession>
<dbReference type="PATRIC" id="fig|479893.3.peg.389"/>
<organism evidence="2 3">
    <name type="scientific">Candidatus Phytoplasma pruni</name>
    <dbReference type="NCBI Taxonomy" id="479893"/>
    <lineage>
        <taxon>Bacteria</taxon>
        <taxon>Bacillati</taxon>
        <taxon>Mycoplasmatota</taxon>
        <taxon>Mollicutes</taxon>
        <taxon>Acholeplasmatales</taxon>
        <taxon>Acholeplasmataceae</taxon>
        <taxon>Candidatus Phytoplasma</taxon>
        <taxon>16SrIII (X-disease group)</taxon>
    </lineage>
</organism>
<sequence length="62" mass="7369">MIQTRTINDEFCYVLEGEVVLVLNKKHYLLKKEDTFYLSINEEYHLLNNSSEKTKILKVTAF</sequence>
<dbReference type="Gene3D" id="2.60.120.10">
    <property type="entry name" value="Jelly Rolls"/>
    <property type="match status" value="1"/>
</dbReference>
<dbReference type="EMBL" id="LHCF01000008">
    <property type="protein sequence ID" value="KOR75420.1"/>
    <property type="molecule type" value="Genomic_DNA"/>
</dbReference>